<evidence type="ECO:0000259" key="1">
    <source>
        <dbReference type="Pfam" id="PF02698"/>
    </source>
</evidence>
<dbReference type="EMBL" id="JBHUOF010000021">
    <property type="protein sequence ID" value="MFD2801230.1"/>
    <property type="molecule type" value="Genomic_DNA"/>
</dbReference>
<dbReference type="Gene3D" id="3.40.50.620">
    <property type="entry name" value="HUPs"/>
    <property type="match status" value="1"/>
</dbReference>
<accession>A0ABW5WDQ8</accession>
<gene>
    <name evidence="2" type="ORF">ACFS2C_17695</name>
</gene>
<evidence type="ECO:0000313" key="3">
    <source>
        <dbReference type="Proteomes" id="UP001597478"/>
    </source>
</evidence>
<protein>
    <submittedName>
        <fullName evidence="2">YdcF family protein</fullName>
    </submittedName>
</protein>
<name>A0ABW5WDQ8_9PSEU</name>
<dbReference type="PANTHER" id="PTHR30336">
    <property type="entry name" value="INNER MEMBRANE PROTEIN, PROBABLE PERMEASE"/>
    <property type="match status" value="1"/>
</dbReference>
<reference evidence="3" key="1">
    <citation type="journal article" date="2019" name="Int. J. Syst. Evol. Microbiol.">
        <title>The Global Catalogue of Microorganisms (GCM) 10K type strain sequencing project: providing services to taxonomists for standard genome sequencing and annotation.</title>
        <authorList>
            <consortium name="The Broad Institute Genomics Platform"/>
            <consortium name="The Broad Institute Genome Sequencing Center for Infectious Disease"/>
            <person name="Wu L."/>
            <person name="Ma J."/>
        </authorList>
    </citation>
    <scope>NUCLEOTIDE SEQUENCE [LARGE SCALE GENOMIC DNA]</scope>
    <source>
        <strain evidence="3">IBRC-M 10906</strain>
    </source>
</reference>
<evidence type="ECO:0000313" key="2">
    <source>
        <dbReference type="EMBL" id="MFD2801230.1"/>
    </source>
</evidence>
<feature type="domain" description="DUF218" evidence="1">
    <location>
        <begin position="35"/>
        <end position="147"/>
    </location>
</feature>
<keyword evidence="3" id="KW-1185">Reference proteome</keyword>
<sequence>MTTHHAEPWSPDVRRDVETLWRFHRVDDELRPVDVAVGLGSHDGGVAVYAAELYRRGLFPLIVFTGANAPTTVERFPRGEAVHFREIAQEYGVPASAIRVETRATNTVENINYTRDLLAAEGVSPQSVLLISRPYQQRRAQAIAAKLWPDVEILCSGAQHDLDTYVAIIGEPDRVANMLVGDTQRLELQGKSGEIDPQDIPGEVRAAYERLIAAGYTSRLIPASQTR</sequence>
<proteinExistence type="predicted"/>
<dbReference type="PANTHER" id="PTHR30336:SF20">
    <property type="entry name" value="DUF218 DOMAIN-CONTAINING PROTEIN"/>
    <property type="match status" value="1"/>
</dbReference>
<organism evidence="2 3">
    <name type="scientific">Prauserella oleivorans</name>
    <dbReference type="NCBI Taxonomy" id="1478153"/>
    <lineage>
        <taxon>Bacteria</taxon>
        <taxon>Bacillati</taxon>
        <taxon>Actinomycetota</taxon>
        <taxon>Actinomycetes</taxon>
        <taxon>Pseudonocardiales</taxon>
        <taxon>Pseudonocardiaceae</taxon>
        <taxon>Prauserella</taxon>
    </lineage>
</organism>
<comment type="caution">
    <text evidence="2">The sequence shown here is derived from an EMBL/GenBank/DDBJ whole genome shotgun (WGS) entry which is preliminary data.</text>
</comment>
<dbReference type="InterPro" id="IPR051599">
    <property type="entry name" value="Cell_Envelope_Assoc"/>
</dbReference>
<dbReference type="RefSeq" id="WP_377391524.1">
    <property type="nucleotide sequence ID" value="NZ_JBHSAN010000024.1"/>
</dbReference>
<dbReference type="InterPro" id="IPR003848">
    <property type="entry name" value="DUF218"/>
</dbReference>
<dbReference type="InterPro" id="IPR014729">
    <property type="entry name" value="Rossmann-like_a/b/a_fold"/>
</dbReference>
<dbReference type="Pfam" id="PF02698">
    <property type="entry name" value="DUF218"/>
    <property type="match status" value="1"/>
</dbReference>
<dbReference type="Proteomes" id="UP001597478">
    <property type="component" value="Unassembled WGS sequence"/>
</dbReference>
<dbReference type="CDD" id="cd06259">
    <property type="entry name" value="YdcF-like"/>
    <property type="match status" value="1"/>
</dbReference>